<evidence type="ECO:0000256" key="8">
    <source>
        <dbReference type="ARBA" id="ARBA00037841"/>
    </source>
</evidence>
<keyword evidence="15" id="KW-1185">Reference proteome</keyword>
<evidence type="ECO:0000259" key="13">
    <source>
        <dbReference type="Pfam" id="PF14772"/>
    </source>
</evidence>
<feature type="domain" description="Dynein regulatory complex protein 1/2 N-terminal" evidence="13">
    <location>
        <begin position="32"/>
        <end position="110"/>
    </location>
</feature>
<comment type="caution">
    <text evidence="14">The sequence shown here is derived from an EMBL/GenBank/DDBJ whole genome shotgun (WGS) entry which is preliminary data.</text>
</comment>
<dbReference type="InterPro" id="IPR039750">
    <property type="entry name" value="DRC1/DRC2"/>
</dbReference>
<feature type="compositionally biased region" description="Basic and acidic residues" evidence="12">
    <location>
        <begin position="19"/>
        <end position="38"/>
    </location>
</feature>
<evidence type="ECO:0000256" key="6">
    <source>
        <dbReference type="ARBA" id="ARBA00023212"/>
    </source>
</evidence>
<evidence type="ECO:0000256" key="5">
    <source>
        <dbReference type="ARBA" id="ARBA00023069"/>
    </source>
</evidence>
<evidence type="ECO:0000313" key="14">
    <source>
        <dbReference type="EMBL" id="KAL3766395.1"/>
    </source>
</evidence>
<evidence type="ECO:0000256" key="10">
    <source>
        <dbReference type="ARBA" id="ARBA00040899"/>
    </source>
</evidence>
<keyword evidence="7" id="KW-0966">Cell projection</keyword>
<keyword evidence="6" id="KW-0206">Cytoskeleton</keyword>
<reference evidence="14 15" key="1">
    <citation type="submission" date="2024-10" db="EMBL/GenBank/DDBJ databases">
        <title>Updated reference genomes for cyclostephanoid diatoms.</title>
        <authorList>
            <person name="Roberts W.R."/>
            <person name="Alverson A.J."/>
        </authorList>
    </citation>
    <scope>NUCLEOTIDE SEQUENCE [LARGE SCALE GENOMIC DNA]</scope>
    <source>
        <strain evidence="14 15">AJA010-31</strain>
    </source>
</reference>
<dbReference type="AlphaFoldDB" id="A0ABD3N0Z1"/>
<comment type="subcellular location">
    <subcellularLocation>
        <location evidence="1">Cytoplasm</location>
        <location evidence="1">Cytoskeleton</location>
        <location evidence="1">Flagellum axoneme</location>
    </subcellularLocation>
    <subcellularLocation>
        <location evidence="8">Cytoplasm</location>
        <location evidence="8">Cytoskeleton</location>
        <location evidence="8">Flagellum basal body</location>
    </subcellularLocation>
</comment>
<protein>
    <recommendedName>
        <fullName evidence="10">Dynein regulatory complex subunit 2</fullName>
    </recommendedName>
</protein>
<gene>
    <name evidence="14" type="ORF">ACHAWO_008059</name>
</gene>
<dbReference type="InterPro" id="IPR039505">
    <property type="entry name" value="DRC1/2_N"/>
</dbReference>
<evidence type="ECO:0000256" key="4">
    <source>
        <dbReference type="ARBA" id="ARBA00023054"/>
    </source>
</evidence>
<proteinExistence type="inferred from homology"/>
<evidence type="ECO:0000256" key="7">
    <source>
        <dbReference type="ARBA" id="ARBA00023273"/>
    </source>
</evidence>
<evidence type="ECO:0000313" key="15">
    <source>
        <dbReference type="Proteomes" id="UP001530400"/>
    </source>
</evidence>
<keyword evidence="5" id="KW-0969">Cilium</keyword>
<feature type="compositionally biased region" description="Polar residues" evidence="12">
    <location>
        <begin position="1"/>
        <end position="11"/>
    </location>
</feature>
<evidence type="ECO:0000256" key="9">
    <source>
        <dbReference type="ARBA" id="ARBA00038424"/>
    </source>
</evidence>
<evidence type="ECO:0000256" key="2">
    <source>
        <dbReference type="ARBA" id="ARBA00022490"/>
    </source>
</evidence>
<keyword evidence="3" id="KW-0282">Flagellum</keyword>
<evidence type="ECO:0000256" key="11">
    <source>
        <dbReference type="ARBA" id="ARBA00045865"/>
    </source>
</evidence>
<dbReference type="PANTHER" id="PTHR21625:SF0">
    <property type="entry name" value="DYNEIN REGULATORY COMPLEX SUBUNIT 2"/>
    <property type="match status" value="1"/>
</dbReference>
<feature type="region of interest" description="Disordered" evidence="12">
    <location>
        <begin position="1"/>
        <end position="38"/>
    </location>
</feature>
<dbReference type="Proteomes" id="UP001530400">
    <property type="component" value="Unassembled WGS sequence"/>
</dbReference>
<evidence type="ECO:0000256" key="12">
    <source>
        <dbReference type="SAM" id="MobiDB-lite"/>
    </source>
</evidence>
<organism evidence="14 15">
    <name type="scientific">Cyclotella atomus</name>
    <dbReference type="NCBI Taxonomy" id="382360"/>
    <lineage>
        <taxon>Eukaryota</taxon>
        <taxon>Sar</taxon>
        <taxon>Stramenopiles</taxon>
        <taxon>Ochrophyta</taxon>
        <taxon>Bacillariophyta</taxon>
        <taxon>Coscinodiscophyceae</taxon>
        <taxon>Thalassiosirophycidae</taxon>
        <taxon>Stephanodiscales</taxon>
        <taxon>Stephanodiscaceae</taxon>
        <taxon>Cyclotella</taxon>
    </lineage>
</organism>
<dbReference type="EMBL" id="JALLPJ020001386">
    <property type="protein sequence ID" value="KAL3766395.1"/>
    <property type="molecule type" value="Genomic_DNA"/>
</dbReference>
<keyword evidence="4" id="KW-0175">Coiled coil</keyword>
<accession>A0ABD3N0Z1</accession>
<keyword evidence="2" id="KW-0963">Cytoplasm</keyword>
<name>A0ABD3N0Z1_9STRA</name>
<evidence type="ECO:0000256" key="3">
    <source>
        <dbReference type="ARBA" id="ARBA00022846"/>
    </source>
</evidence>
<evidence type="ECO:0000256" key="1">
    <source>
        <dbReference type="ARBA" id="ARBA00004611"/>
    </source>
</evidence>
<comment type="function">
    <text evidence="11">Component of the nexin-dynein regulatory complex (N-DRC), a key regulator of ciliary/flagellar motility which maintains the alignment and integrity of the distal axoneme and regulates microtubule sliding in motile axonemes. Plays a critical role in the assembly of N-DRC and also stabilizes the assembly of multiple inner dynein arms and radial spokes. Coassembles with DRC1 to form a central scaffold needed for assembly of the N-DRC and its attachment to the outer doublet microtubules.</text>
</comment>
<dbReference type="Pfam" id="PF14772">
    <property type="entry name" value="NYD-SP28"/>
    <property type="match status" value="1"/>
</dbReference>
<comment type="similarity">
    <text evidence="9">Belongs to the DRC2 family.</text>
</comment>
<dbReference type="PANTHER" id="PTHR21625">
    <property type="entry name" value="NYD-SP28 PROTEIN"/>
    <property type="match status" value="1"/>
</dbReference>
<sequence length="496" mass="58413">MTNSNESSSPVKPTIDSDVNDKEDGNDAHNSSESEITKRLNQELALSTAHRNEIESHWRQVLRKEKFKDLHDEIEPLAEYHEQNIQRKRDVIQSSQREFDHLQELYRKAMVANIYRMDELISIYDDQVILLGNEFRERLETLQSEFRRDVDDINAKYDAETAAVRQRIKKQHQTDEYVAELITQDTQHEVEEIKNRNLENINTLRFVLDSKVEDVEEQFEQSNFDHAQNTDFTKAAYEQLKAKDTQMRKEILKKTRHADRLQSEIQRFQLIAKQEEAQNRERHQALFERKTRAIQKFQMTNDEMARFRKDQQQKLIILSRRAHAKKEALKQQCIMAERVKKIALMSHKWETSREQFASMLRDSAVKDSRSAVNASEADERDASVDRLSKQSILLKNDAHRFWDKYNMARLDVLTLEKKVNGLKRREQDLRKKIKMYQDGITVNDDVLKNRNPLLVINGKINSIQDNNAKVIGGRKVPRRLTVIDANHIVAINNKAR</sequence>